<reference evidence="2" key="1">
    <citation type="submission" date="2020-02" db="EMBL/GenBank/DDBJ databases">
        <authorList>
            <person name="Meier V. D."/>
        </authorList>
    </citation>
    <scope>NUCLEOTIDE SEQUENCE</scope>
    <source>
        <strain evidence="2">AVDCRST_MAG18</strain>
    </source>
</reference>
<sequence>MAGEAGLLREVVVDRLDDLAGTAEQASRRGGGQSGAPRRTRCAVPGALMLGWSLLLLAPATLALMNAIDQFEWEISRAATGYYQTLPAEQIATLISTAQQREIVATAIYVLVTVGTLGLVWGR</sequence>
<keyword evidence="1" id="KW-1133">Transmembrane helix</keyword>
<organism evidence="2">
    <name type="scientific">uncultured Thermomicrobiales bacterium</name>
    <dbReference type="NCBI Taxonomy" id="1645740"/>
    <lineage>
        <taxon>Bacteria</taxon>
        <taxon>Pseudomonadati</taxon>
        <taxon>Thermomicrobiota</taxon>
        <taxon>Thermomicrobia</taxon>
        <taxon>Thermomicrobiales</taxon>
        <taxon>environmental samples</taxon>
    </lineage>
</organism>
<evidence type="ECO:0000313" key="2">
    <source>
        <dbReference type="EMBL" id="CAA9570114.1"/>
    </source>
</evidence>
<keyword evidence="1" id="KW-0472">Membrane</keyword>
<proteinExistence type="predicted"/>
<name>A0A6J4V8K6_9BACT</name>
<keyword evidence="1" id="KW-0812">Transmembrane</keyword>
<evidence type="ECO:0000256" key="1">
    <source>
        <dbReference type="SAM" id="Phobius"/>
    </source>
</evidence>
<feature type="transmembrane region" description="Helical" evidence="1">
    <location>
        <begin position="47"/>
        <end position="68"/>
    </location>
</feature>
<accession>A0A6J4V8K6</accession>
<protein>
    <submittedName>
        <fullName evidence="2">Uncharacterized protein</fullName>
    </submittedName>
</protein>
<feature type="transmembrane region" description="Helical" evidence="1">
    <location>
        <begin position="103"/>
        <end position="122"/>
    </location>
</feature>
<gene>
    <name evidence="2" type="ORF">AVDCRST_MAG18-1884</name>
</gene>
<dbReference type="AlphaFoldDB" id="A0A6J4V8K6"/>
<dbReference type="EMBL" id="CADCWN010000148">
    <property type="protein sequence ID" value="CAA9570114.1"/>
    <property type="molecule type" value="Genomic_DNA"/>
</dbReference>